<evidence type="ECO:0000313" key="4">
    <source>
        <dbReference type="Proteomes" id="UP000324748"/>
    </source>
</evidence>
<reference evidence="3 4" key="1">
    <citation type="submission" date="2019-05" db="EMBL/GenBank/DDBJ databases">
        <title>Emergence of the Ug99 lineage of the wheat stem rust pathogen through somatic hybridization.</title>
        <authorList>
            <person name="Li F."/>
            <person name="Upadhyaya N.M."/>
            <person name="Sperschneider J."/>
            <person name="Matny O."/>
            <person name="Nguyen-Phuc H."/>
            <person name="Mago R."/>
            <person name="Raley C."/>
            <person name="Miller M.E."/>
            <person name="Silverstein K.A.T."/>
            <person name="Henningsen E."/>
            <person name="Hirsch C.D."/>
            <person name="Visser B."/>
            <person name="Pretorius Z.A."/>
            <person name="Steffenson B.J."/>
            <person name="Schwessinger B."/>
            <person name="Dodds P.N."/>
            <person name="Figueroa M."/>
        </authorList>
    </citation>
    <scope>NUCLEOTIDE SEQUENCE [LARGE SCALE GENOMIC DNA]</scope>
    <source>
        <strain evidence="3">21-0</strain>
    </source>
</reference>
<proteinExistence type="predicted"/>
<evidence type="ECO:0000256" key="1">
    <source>
        <dbReference type="SAM" id="MobiDB-lite"/>
    </source>
</evidence>
<evidence type="ECO:0000313" key="3">
    <source>
        <dbReference type="EMBL" id="KAA1119870.1"/>
    </source>
</evidence>
<feature type="chain" id="PRO_5023131839" evidence="2">
    <location>
        <begin position="21"/>
        <end position="120"/>
    </location>
</feature>
<accession>A0A5B0R362</accession>
<comment type="caution">
    <text evidence="3">The sequence shown here is derived from an EMBL/GenBank/DDBJ whole genome shotgun (WGS) entry which is preliminary data.</text>
</comment>
<keyword evidence="2" id="KW-0732">Signal</keyword>
<organism evidence="3 4">
    <name type="scientific">Puccinia graminis f. sp. tritici</name>
    <dbReference type="NCBI Taxonomy" id="56615"/>
    <lineage>
        <taxon>Eukaryota</taxon>
        <taxon>Fungi</taxon>
        <taxon>Dikarya</taxon>
        <taxon>Basidiomycota</taxon>
        <taxon>Pucciniomycotina</taxon>
        <taxon>Pucciniomycetes</taxon>
        <taxon>Pucciniales</taxon>
        <taxon>Pucciniaceae</taxon>
        <taxon>Puccinia</taxon>
    </lineage>
</organism>
<feature type="region of interest" description="Disordered" evidence="1">
    <location>
        <begin position="78"/>
        <end position="120"/>
    </location>
</feature>
<feature type="compositionally biased region" description="Basic and acidic residues" evidence="1">
    <location>
        <begin position="78"/>
        <end position="93"/>
    </location>
</feature>
<dbReference type="EMBL" id="VSWC01000001">
    <property type="protein sequence ID" value="KAA1119870.1"/>
    <property type="molecule type" value="Genomic_DNA"/>
</dbReference>
<protein>
    <submittedName>
        <fullName evidence="3">Uncharacterized protein</fullName>
    </submittedName>
</protein>
<dbReference type="AlphaFoldDB" id="A0A5B0R362"/>
<name>A0A5B0R362_PUCGR</name>
<gene>
    <name evidence="3" type="ORF">PGT21_035663</name>
</gene>
<dbReference type="Proteomes" id="UP000324748">
    <property type="component" value="Unassembled WGS sequence"/>
</dbReference>
<evidence type="ECO:0000256" key="2">
    <source>
        <dbReference type="SAM" id="SignalP"/>
    </source>
</evidence>
<sequence length="120" mass="13655">MLFTSIVFAFYLLKYQGTSAHPTLYTKSLVKRGIDQEATIGTQIHLLHKRMEGSYKEAKVKESRIGCLHKMLERCPKTGEKKETNEVGEELNKNSHNVYSSSDKDKIVHEKSYEGSSSTK</sequence>
<keyword evidence="4" id="KW-1185">Reference proteome</keyword>
<feature type="signal peptide" evidence="2">
    <location>
        <begin position="1"/>
        <end position="20"/>
    </location>
</feature>
<feature type="compositionally biased region" description="Basic and acidic residues" evidence="1">
    <location>
        <begin position="102"/>
        <end position="113"/>
    </location>
</feature>